<comment type="caution">
    <text evidence="6">The sequence shown here is derived from an EMBL/GenBank/DDBJ whole genome shotgun (WGS) entry which is preliminary data.</text>
</comment>
<sequence length="385" mass="43538">MYLFWLIVLLVAYTYVGYPLCVWLIAHVVNVKHPKEGDGVDINTVGRVSVIIPAHNEAQHLMAKIQSILTQGAAKYISDIIIADDGSTDNTAEVINCLDDPKIKLITLSRRGKAAALNTAVEVSCGDLLVFTDADNLWLQGTLQALLTPFLNEKVGAVGGKLEFPAIHQQGTSWGDRYYRLFEGWLRQQEDKAGCLINLDGALLIFRKKLWQPVPAGVTDDFFISTATLVAGYQLVWAPHAIVEDHSTSKPRQQFQRRVRITLRGLQSLWVRRSLLNIHQLKLAWALLSHKVLRRVLPLLILLLLPLNLMLLTYGWLFKVFFITQLTGYLITGLVLLLPELHWPKPCIFIAFFIQQLVAMSWAFILFVCGHRVMQWTPDAGRQRK</sequence>
<dbReference type="Proteomes" id="UP000690515">
    <property type="component" value="Unassembled WGS sequence"/>
</dbReference>
<dbReference type="GO" id="GO:0016757">
    <property type="term" value="F:glycosyltransferase activity"/>
    <property type="evidence" value="ECO:0007669"/>
    <property type="project" value="UniProtKB-KW"/>
</dbReference>
<dbReference type="InterPro" id="IPR001173">
    <property type="entry name" value="Glyco_trans_2-like"/>
</dbReference>
<protein>
    <submittedName>
        <fullName evidence="6">Glycosyltransferase</fullName>
        <ecNumber evidence="6">2.4.-.-</ecNumber>
    </submittedName>
</protein>
<evidence type="ECO:0000256" key="1">
    <source>
        <dbReference type="ARBA" id="ARBA00006739"/>
    </source>
</evidence>
<evidence type="ECO:0000313" key="6">
    <source>
        <dbReference type="EMBL" id="MBU2712758.1"/>
    </source>
</evidence>
<reference evidence="6 7" key="1">
    <citation type="submission" date="2021-04" db="EMBL/GenBank/DDBJ databases">
        <authorList>
            <person name="Pira H."/>
            <person name="Risdian C."/>
            <person name="Wink J."/>
        </authorList>
    </citation>
    <scope>NUCLEOTIDE SEQUENCE [LARGE SCALE GENOMIC DNA]</scope>
    <source>
        <strain evidence="6 7">WH53</strain>
    </source>
</reference>
<dbReference type="Gene3D" id="3.90.550.10">
    <property type="entry name" value="Spore Coat Polysaccharide Biosynthesis Protein SpsA, Chain A"/>
    <property type="match status" value="1"/>
</dbReference>
<accession>A0ABS5ZG58</accession>
<keyword evidence="3 6" id="KW-0808">Transferase</keyword>
<gene>
    <name evidence="6" type="ORF">KCG35_16950</name>
</gene>
<dbReference type="SUPFAM" id="SSF53448">
    <property type="entry name" value="Nucleotide-diphospho-sugar transferases"/>
    <property type="match status" value="1"/>
</dbReference>
<dbReference type="EMBL" id="JAGSOY010000047">
    <property type="protein sequence ID" value="MBU2712758.1"/>
    <property type="molecule type" value="Genomic_DNA"/>
</dbReference>
<feature type="transmembrane region" description="Helical" evidence="4">
    <location>
        <begin position="6"/>
        <end position="26"/>
    </location>
</feature>
<feature type="domain" description="Glycosyltransferase 2-like" evidence="5">
    <location>
        <begin position="49"/>
        <end position="209"/>
    </location>
</feature>
<comment type="similarity">
    <text evidence="1">Belongs to the glycosyltransferase 2 family.</text>
</comment>
<keyword evidence="2 6" id="KW-0328">Glycosyltransferase</keyword>
<proteinExistence type="inferred from homology"/>
<keyword evidence="4" id="KW-1133">Transmembrane helix</keyword>
<dbReference type="PANTHER" id="PTHR43630">
    <property type="entry name" value="POLY-BETA-1,6-N-ACETYL-D-GLUCOSAMINE SYNTHASE"/>
    <property type="match status" value="1"/>
</dbReference>
<feature type="transmembrane region" description="Helical" evidence="4">
    <location>
        <begin position="347"/>
        <end position="368"/>
    </location>
</feature>
<evidence type="ECO:0000259" key="5">
    <source>
        <dbReference type="Pfam" id="PF00535"/>
    </source>
</evidence>
<evidence type="ECO:0000256" key="3">
    <source>
        <dbReference type="ARBA" id="ARBA00022679"/>
    </source>
</evidence>
<feature type="transmembrane region" description="Helical" evidence="4">
    <location>
        <begin position="296"/>
        <end position="314"/>
    </location>
</feature>
<dbReference type="RefSeq" id="WP_215820985.1">
    <property type="nucleotide sequence ID" value="NZ_JAGSOY010000047.1"/>
</dbReference>
<dbReference type="InterPro" id="IPR029044">
    <property type="entry name" value="Nucleotide-diphossugar_trans"/>
</dbReference>
<keyword evidence="4" id="KW-0472">Membrane</keyword>
<keyword evidence="4" id="KW-0812">Transmembrane</keyword>
<evidence type="ECO:0000256" key="2">
    <source>
        <dbReference type="ARBA" id="ARBA00022676"/>
    </source>
</evidence>
<evidence type="ECO:0000313" key="7">
    <source>
        <dbReference type="Proteomes" id="UP000690515"/>
    </source>
</evidence>
<evidence type="ECO:0000256" key="4">
    <source>
        <dbReference type="SAM" id="Phobius"/>
    </source>
</evidence>
<dbReference type="PANTHER" id="PTHR43630:SF1">
    <property type="entry name" value="POLY-BETA-1,6-N-ACETYL-D-GLUCOSAMINE SYNTHASE"/>
    <property type="match status" value="1"/>
</dbReference>
<organism evidence="6 7">
    <name type="scientific">Zooshikella harenae</name>
    <dbReference type="NCBI Taxonomy" id="2827238"/>
    <lineage>
        <taxon>Bacteria</taxon>
        <taxon>Pseudomonadati</taxon>
        <taxon>Pseudomonadota</taxon>
        <taxon>Gammaproteobacteria</taxon>
        <taxon>Oceanospirillales</taxon>
        <taxon>Zooshikellaceae</taxon>
        <taxon>Zooshikella</taxon>
    </lineage>
</organism>
<name>A0ABS5ZG58_9GAMM</name>
<keyword evidence="7" id="KW-1185">Reference proteome</keyword>
<dbReference type="Pfam" id="PF00535">
    <property type="entry name" value="Glycos_transf_2"/>
    <property type="match status" value="1"/>
</dbReference>
<dbReference type="EC" id="2.4.-.-" evidence="6"/>